<dbReference type="OrthoDB" id="5571119at2759"/>
<evidence type="ECO:0000313" key="3">
    <source>
        <dbReference type="Proteomes" id="UP000242474"/>
    </source>
</evidence>
<reference evidence="2 3" key="1">
    <citation type="journal article" date="2015" name="Genome Biol. Evol.">
        <title>Phylogenomic analyses indicate that early fungi evolved digesting cell walls of algal ancestors of land plants.</title>
        <authorList>
            <person name="Chang Y."/>
            <person name="Wang S."/>
            <person name="Sekimoto S."/>
            <person name="Aerts A.L."/>
            <person name="Choi C."/>
            <person name="Clum A."/>
            <person name="LaButti K.M."/>
            <person name="Lindquist E.A."/>
            <person name="Yee Ngan C."/>
            <person name="Ohm R.A."/>
            <person name="Salamov A.A."/>
            <person name="Grigoriev I.V."/>
            <person name="Spatafora J.W."/>
            <person name="Berbee M.L."/>
        </authorList>
    </citation>
    <scope>NUCLEOTIDE SEQUENCE [LARGE SCALE GENOMIC DNA]</scope>
    <source>
        <strain evidence="2 3">NRRL 1564</strain>
    </source>
</reference>
<sequence length="103" mass="11170">MRPHVVVRCAAALRAAAPAPPYLFRGMSHSSKRSADGSGKKDWNLPRSKGGQDASAESTPHTPDKDSDTPAVIGFDVGFRDGYKVGFDEGRRRAERELSSQKN</sequence>
<protein>
    <submittedName>
        <fullName evidence="2">Uncharacterized protein</fullName>
    </submittedName>
</protein>
<evidence type="ECO:0000256" key="1">
    <source>
        <dbReference type="SAM" id="MobiDB-lite"/>
    </source>
</evidence>
<feature type="compositionally biased region" description="Basic and acidic residues" evidence="1">
    <location>
        <begin position="33"/>
        <end position="44"/>
    </location>
</feature>
<dbReference type="EMBL" id="KZ303488">
    <property type="protein sequence ID" value="PIA18974.1"/>
    <property type="molecule type" value="Genomic_DNA"/>
</dbReference>
<dbReference type="Proteomes" id="UP000242474">
    <property type="component" value="Unassembled WGS sequence"/>
</dbReference>
<accession>A0A2G5BIW4</accession>
<proteinExistence type="predicted"/>
<feature type="region of interest" description="Disordered" evidence="1">
    <location>
        <begin position="20"/>
        <end position="103"/>
    </location>
</feature>
<keyword evidence="3" id="KW-1185">Reference proteome</keyword>
<organism evidence="2 3">
    <name type="scientific">Coemansia reversa (strain ATCC 12441 / NRRL 1564)</name>
    <dbReference type="NCBI Taxonomy" id="763665"/>
    <lineage>
        <taxon>Eukaryota</taxon>
        <taxon>Fungi</taxon>
        <taxon>Fungi incertae sedis</taxon>
        <taxon>Zoopagomycota</taxon>
        <taxon>Kickxellomycotina</taxon>
        <taxon>Kickxellomycetes</taxon>
        <taxon>Kickxellales</taxon>
        <taxon>Kickxellaceae</taxon>
        <taxon>Coemansia</taxon>
    </lineage>
</organism>
<dbReference type="AlphaFoldDB" id="A0A2G5BIW4"/>
<feature type="compositionally biased region" description="Basic and acidic residues" evidence="1">
    <location>
        <begin position="78"/>
        <end position="103"/>
    </location>
</feature>
<name>A0A2G5BIW4_COERN</name>
<evidence type="ECO:0000313" key="2">
    <source>
        <dbReference type="EMBL" id="PIA18974.1"/>
    </source>
</evidence>
<gene>
    <name evidence="2" type="ORF">COEREDRAFT_84911</name>
</gene>